<dbReference type="InterPro" id="IPR002110">
    <property type="entry name" value="Ankyrin_rpt"/>
</dbReference>
<accession>A0AAD9YYC2</accession>
<sequence length="662" mass="74223">MVDPLSIAASVLTVVGAAHKVKKGLRVLKVIKDAPEGLNDLIEDVSRLEVVLETIKNATSDSQTAMPAMETLLGAGRKRLTELDILIQYTLTEAGEDRKVDRWQWARGRSDVGRIQGQLDIIRNDLTLLISSNNFSMLQQISVHTGQIASEQQASNLQVAAALPQLQGAIGHLYQKLEESQSTQAALTRLLGNVRQASVDSTPNAAVRSPGQTMEIARETQLTRHRMQADYYTVCQNQLLAADMVGTPHDFDMVHIIAALRPRTSDQSPTMRGWNEDTVPSKPLTKLLPMITWDDHFEQAGFTELHKIVCNVSGCDLETEVAARPEEINKLDIDSKTPLHYASRARNIAHIRILLSHGADPNASDLPILATPIRFKDREVIKCLLEAGAWILGSPNESQMEDNAYQNYFEILAFYWWYDYVDEAEAERVNKTLAIDRLLIAYEFDLNYQRITGETFVMALAANRHYDTPSASRLRLALENDADIELADGVGLRALHHSVKASNTIAFERLVSFEAQLDAKTENGSTVLHLAVRHILDVDLVRAMLEVDLSFIDLEAKDHRGLTAFALLKMRAGKRRDLWGYFPEIRIYDSWDNNYVTQKTESDIVNGLEILLRRIQEAQGVPVEERYPPLFNAAGFVEDNGHEEDNFDLLTRGLPGTWPTEL</sequence>
<evidence type="ECO:0000256" key="3">
    <source>
        <dbReference type="PROSITE-ProRule" id="PRU00023"/>
    </source>
</evidence>
<dbReference type="PROSITE" id="PS50088">
    <property type="entry name" value="ANK_REPEAT"/>
    <property type="match status" value="1"/>
</dbReference>
<dbReference type="Pfam" id="PF00023">
    <property type="entry name" value="Ank"/>
    <property type="match status" value="1"/>
</dbReference>
<protein>
    <recommendedName>
        <fullName evidence="4">Azaphilone pigments biosynthesis cluster protein L N-terminal domain-containing protein</fullName>
    </recommendedName>
</protein>
<keyword evidence="2 3" id="KW-0040">ANK repeat</keyword>
<dbReference type="EMBL" id="JASNWA010000011">
    <property type="protein sequence ID" value="KAK3167571.1"/>
    <property type="molecule type" value="Genomic_DNA"/>
</dbReference>
<evidence type="ECO:0000313" key="5">
    <source>
        <dbReference type="EMBL" id="KAK3167571.1"/>
    </source>
</evidence>
<keyword evidence="1" id="KW-0677">Repeat</keyword>
<dbReference type="InterPro" id="IPR031348">
    <property type="entry name" value="PigL_N"/>
</dbReference>
<dbReference type="PROSITE" id="PS50297">
    <property type="entry name" value="ANK_REP_REGION"/>
    <property type="match status" value="1"/>
</dbReference>
<dbReference type="PANTHER" id="PTHR24123">
    <property type="entry name" value="ANKYRIN REPEAT-CONTAINING"/>
    <property type="match status" value="1"/>
</dbReference>
<dbReference type="SMART" id="SM00248">
    <property type="entry name" value="ANK"/>
    <property type="match status" value="4"/>
</dbReference>
<dbReference type="InterPro" id="IPR036770">
    <property type="entry name" value="Ankyrin_rpt-contain_sf"/>
</dbReference>
<dbReference type="AlphaFoldDB" id="A0AAD9YYC2"/>
<dbReference type="Pfam" id="PF17111">
    <property type="entry name" value="PigL_N"/>
    <property type="match status" value="1"/>
</dbReference>
<dbReference type="Gene3D" id="1.25.40.20">
    <property type="entry name" value="Ankyrin repeat-containing domain"/>
    <property type="match status" value="2"/>
</dbReference>
<proteinExistence type="predicted"/>
<dbReference type="Proteomes" id="UP001276659">
    <property type="component" value="Unassembled WGS sequence"/>
</dbReference>
<keyword evidence="6" id="KW-1185">Reference proteome</keyword>
<comment type="caution">
    <text evidence="5">The sequence shown here is derived from an EMBL/GenBank/DDBJ whole genome shotgun (WGS) entry which is preliminary data.</text>
</comment>
<evidence type="ECO:0000256" key="2">
    <source>
        <dbReference type="ARBA" id="ARBA00023043"/>
    </source>
</evidence>
<evidence type="ECO:0000256" key="1">
    <source>
        <dbReference type="ARBA" id="ARBA00022737"/>
    </source>
</evidence>
<dbReference type="InterPro" id="IPR051165">
    <property type="entry name" value="Multifunctional_ANK_Repeat"/>
</dbReference>
<organism evidence="5 6">
    <name type="scientific">Lepraria neglecta</name>
    <dbReference type="NCBI Taxonomy" id="209136"/>
    <lineage>
        <taxon>Eukaryota</taxon>
        <taxon>Fungi</taxon>
        <taxon>Dikarya</taxon>
        <taxon>Ascomycota</taxon>
        <taxon>Pezizomycotina</taxon>
        <taxon>Lecanoromycetes</taxon>
        <taxon>OSLEUM clade</taxon>
        <taxon>Lecanoromycetidae</taxon>
        <taxon>Lecanorales</taxon>
        <taxon>Lecanorineae</taxon>
        <taxon>Stereocaulaceae</taxon>
        <taxon>Lepraria</taxon>
    </lineage>
</organism>
<name>A0AAD9YYC2_9LECA</name>
<dbReference type="PANTHER" id="PTHR24123:SF33">
    <property type="entry name" value="PROTEIN HOS4"/>
    <property type="match status" value="1"/>
</dbReference>
<evidence type="ECO:0000259" key="4">
    <source>
        <dbReference type="Pfam" id="PF17111"/>
    </source>
</evidence>
<gene>
    <name evidence="5" type="ORF">OEA41_010698</name>
</gene>
<dbReference type="SUPFAM" id="SSF48403">
    <property type="entry name" value="Ankyrin repeat"/>
    <property type="match status" value="1"/>
</dbReference>
<feature type="domain" description="Azaphilone pigments biosynthesis cluster protein L N-terminal" evidence="4">
    <location>
        <begin position="2"/>
        <end position="133"/>
    </location>
</feature>
<reference evidence="5" key="1">
    <citation type="submission" date="2022-11" db="EMBL/GenBank/DDBJ databases">
        <title>Chromosomal genome sequence assembly and mating type (MAT) locus characterization of the leprose asexual lichenized fungus Lepraria neglecta (Nyl.) Erichsen.</title>
        <authorList>
            <person name="Allen J.L."/>
            <person name="Pfeffer B."/>
        </authorList>
    </citation>
    <scope>NUCLEOTIDE SEQUENCE</scope>
    <source>
        <strain evidence="5">Allen 5258</strain>
    </source>
</reference>
<evidence type="ECO:0000313" key="6">
    <source>
        <dbReference type="Proteomes" id="UP001276659"/>
    </source>
</evidence>
<feature type="repeat" description="ANK" evidence="3">
    <location>
        <begin position="334"/>
        <end position="366"/>
    </location>
</feature>